<evidence type="ECO:0000313" key="2">
    <source>
        <dbReference type="Proteomes" id="UP001161438"/>
    </source>
</evidence>
<dbReference type="Proteomes" id="UP001161438">
    <property type="component" value="Chromosome 1"/>
</dbReference>
<proteinExistence type="predicted"/>
<organism evidence="1 2">
    <name type="scientific">Saccharomyces mikatae IFO 1815</name>
    <dbReference type="NCBI Taxonomy" id="226126"/>
    <lineage>
        <taxon>Eukaryota</taxon>
        <taxon>Fungi</taxon>
        <taxon>Dikarya</taxon>
        <taxon>Ascomycota</taxon>
        <taxon>Saccharomycotina</taxon>
        <taxon>Saccharomycetes</taxon>
        <taxon>Saccharomycetales</taxon>
        <taxon>Saccharomycetaceae</taxon>
        <taxon>Saccharomyces</taxon>
    </lineage>
</organism>
<name>A0AA35IWB5_SACMI</name>
<dbReference type="EMBL" id="OX365757">
    <property type="protein sequence ID" value="CAI4037086.1"/>
    <property type="molecule type" value="Genomic_DNA"/>
</dbReference>
<dbReference type="GO" id="GO:0000736">
    <property type="term" value="P:double-strand break repair via single-strand annealing, removal of nonhomologous ends"/>
    <property type="evidence" value="ECO:0007669"/>
    <property type="project" value="InterPro"/>
</dbReference>
<dbReference type="AlphaFoldDB" id="A0AA35IWB5"/>
<sequence length="265" mass="30445">MAPSIATVKIAKDIVLPLRIFVNRKQLLQTNDKASNKSNPTIFEAPLLSNNSIVCLKSPNTKIYLSQQDKKNLCDEVKEDLLLILYELASPEIISSVLSKIRIGHSIDFQTNVLPKLFAGVNTDDMVTSHIQTVKRLARFKYKLHYKHKWELDIFINNIKSIANLRYYLMFQTLTVNGFSLNAGPKTLLARKIEKQHQVANLLIENEDSIALDAPVEEEKKPVIEYLYKPVINLGEIIDLHVLHRPRRHKMRAQSSQPQEEQRNQ</sequence>
<dbReference type="InterPro" id="IPR021624">
    <property type="entry name" value="Saw1"/>
</dbReference>
<gene>
    <name evidence="1" type="primary">SMKI01G0430</name>
    <name evidence="1" type="ORF">SMKI_01G0430</name>
</gene>
<dbReference type="Pfam" id="PF11561">
    <property type="entry name" value="Saw1"/>
    <property type="match status" value="1"/>
</dbReference>
<keyword evidence="2" id="KW-1185">Reference proteome</keyword>
<dbReference type="GO" id="GO:0070336">
    <property type="term" value="F:flap-structured DNA binding"/>
    <property type="evidence" value="ECO:0007669"/>
    <property type="project" value="InterPro"/>
</dbReference>
<evidence type="ECO:0008006" key="3">
    <source>
        <dbReference type="Google" id="ProtNLM"/>
    </source>
</evidence>
<dbReference type="GeneID" id="80916299"/>
<evidence type="ECO:0000313" key="1">
    <source>
        <dbReference type="EMBL" id="CAI4037086.1"/>
    </source>
</evidence>
<accession>A0AA35IWB5</accession>
<reference evidence="1" key="1">
    <citation type="submission" date="2022-10" db="EMBL/GenBank/DDBJ databases">
        <authorList>
            <person name="Byrne P K."/>
        </authorList>
    </citation>
    <scope>NUCLEOTIDE SEQUENCE</scope>
    <source>
        <strain evidence="1">IFO1815</strain>
    </source>
</reference>
<protein>
    <recommendedName>
        <fullName evidence="3">Saw1p</fullName>
    </recommendedName>
</protein>
<dbReference type="RefSeq" id="XP_056080203.1">
    <property type="nucleotide sequence ID" value="XM_056224697.1"/>
</dbReference>